<gene>
    <name evidence="2" type="ORF">AVDCRST_MAG85-3845</name>
</gene>
<feature type="region of interest" description="Disordered" evidence="1">
    <location>
        <begin position="1"/>
        <end position="69"/>
    </location>
</feature>
<proteinExistence type="predicted"/>
<feature type="non-terminal residue" evidence="2">
    <location>
        <position position="1"/>
    </location>
</feature>
<evidence type="ECO:0000313" key="2">
    <source>
        <dbReference type="EMBL" id="CAA9533017.1"/>
    </source>
</evidence>
<feature type="non-terminal residue" evidence="2">
    <location>
        <position position="69"/>
    </location>
</feature>
<evidence type="ECO:0000256" key="1">
    <source>
        <dbReference type="SAM" id="MobiDB-lite"/>
    </source>
</evidence>
<feature type="compositionally biased region" description="Low complexity" evidence="1">
    <location>
        <begin position="59"/>
        <end position="69"/>
    </location>
</feature>
<sequence length="69" mass="7616">DLLRGARGARSGPLRQARELLRGRPQRRGHHRSPQGRAPHRGRPRRAAAGARPAPPARPGRVPANRRTL</sequence>
<reference evidence="2" key="1">
    <citation type="submission" date="2020-02" db="EMBL/GenBank/DDBJ databases">
        <authorList>
            <person name="Meier V. D."/>
        </authorList>
    </citation>
    <scope>NUCLEOTIDE SEQUENCE</scope>
    <source>
        <strain evidence="2">AVDCRST_MAG85</strain>
    </source>
</reference>
<feature type="compositionally biased region" description="Basic residues" evidence="1">
    <location>
        <begin position="24"/>
        <end position="46"/>
    </location>
</feature>
<dbReference type="AlphaFoldDB" id="A0A6J4TUX6"/>
<accession>A0A6J4TUX6</accession>
<protein>
    <submittedName>
        <fullName evidence="2">Uncharacterized protein</fullName>
    </submittedName>
</protein>
<organism evidence="2">
    <name type="scientific">uncultured Solirubrobacteraceae bacterium</name>
    <dbReference type="NCBI Taxonomy" id="1162706"/>
    <lineage>
        <taxon>Bacteria</taxon>
        <taxon>Bacillati</taxon>
        <taxon>Actinomycetota</taxon>
        <taxon>Thermoleophilia</taxon>
        <taxon>Solirubrobacterales</taxon>
        <taxon>Solirubrobacteraceae</taxon>
        <taxon>environmental samples</taxon>
    </lineage>
</organism>
<dbReference type="EMBL" id="CADCVT010000433">
    <property type="protein sequence ID" value="CAA9533017.1"/>
    <property type="molecule type" value="Genomic_DNA"/>
</dbReference>
<name>A0A6J4TUX6_9ACTN</name>